<accession>A0A8H6Z443</accession>
<evidence type="ECO:0000256" key="3">
    <source>
        <dbReference type="ARBA" id="ARBA00008874"/>
    </source>
</evidence>
<evidence type="ECO:0000256" key="12">
    <source>
        <dbReference type="ARBA" id="ARBA00022763"/>
    </source>
</evidence>
<feature type="compositionally biased region" description="Basic and acidic residues" evidence="21">
    <location>
        <begin position="3213"/>
        <end position="3224"/>
    </location>
</feature>
<dbReference type="CDD" id="cd05171">
    <property type="entry name" value="PIKKc_ATM"/>
    <property type="match status" value="1"/>
</dbReference>
<keyword evidence="10 20" id="KW-0808">Transferase</keyword>
<evidence type="ECO:0000256" key="11">
    <source>
        <dbReference type="ARBA" id="ARBA00022741"/>
    </source>
</evidence>
<feature type="compositionally biased region" description="Polar residues" evidence="21">
    <location>
        <begin position="2942"/>
        <end position="2951"/>
    </location>
</feature>
<dbReference type="InterPro" id="IPR000403">
    <property type="entry name" value="PI3/4_kinase_cat_dom"/>
</dbReference>
<evidence type="ECO:0000256" key="6">
    <source>
        <dbReference type="ARBA" id="ARBA00012513"/>
    </source>
</evidence>
<comment type="catalytic activity">
    <reaction evidence="18">
        <text>L-seryl-[protein] + ATP = O-phospho-L-seryl-[protein] + ADP + H(+)</text>
        <dbReference type="Rhea" id="RHEA:17989"/>
        <dbReference type="Rhea" id="RHEA-COMP:9863"/>
        <dbReference type="Rhea" id="RHEA-COMP:11604"/>
        <dbReference type="ChEBI" id="CHEBI:15378"/>
        <dbReference type="ChEBI" id="CHEBI:29999"/>
        <dbReference type="ChEBI" id="CHEBI:30616"/>
        <dbReference type="ChEBI" id="CHEBI:83421"/>
        <dbReference type="ChEBI" id="CHEBI:456216"/>
        <dbReference type="EC" id="2.7.11.1"/>
    </reaction>
</comment>
<dbReference type="InterPro" id="IPR000719">
    <property type="entry name" value="Prot_kinase_dom"/>
</dbReference>
<dbReference type="Gene3D" id="1.10.1070.11">
    <property type="entry name" value="Phosphatidylinositol 3-/4-kinase, catalytic domain"/>
    <property type="match status" value="1"/>
</dbReference>
<evidence type="ECO:0000256" key="20">
    <source>
        <dbReference type="RuleBase" id="RU365027"/>
    </source>
</evidence>
<dbReference type="GO" id="GO:0006325">
    <property type="term" value="P:chromatin organization"/>
    <property type="evidence" value="ECO:0007669"/>
    <property type="project" value="UniProtKB-KW"/>
</dbReference>
<dbReference type="InterPro" id="IPR003152">
    <property type="entry name" value="FATC_dom"/>
</dbReference>
<feature type="compositionally biased region" description="Low complexity" evidence="21">
    <location>
        <begin position="3169"/>
        <end position="3185"/>
    </location>
</feature>
<dbReference type="Pfam" id="PF00786">
    <property type="entry name" value="PBD"/>
    <property type="match status" value="1"/>
</dbReference>
<dbReference type="InterPro" id="IPR038980">
    <property type="entry name" value="ATM_plant"/>
</dbReference>
<dbReference type="FunFam" id="3.30.200.20:FF:000385">
    <property type="entry name" value="Non-specific serine/threonine protein kinase"/>
    <property type="match status" value="1"/>
</dbReference>
<dbReference type="InterPro" id="IPR008271">
    <property type="entry name" value="Ser/Thr_kinase_AS"/>
</dbReference>
<feature type="compositionally biased region" description="Low complexity" evidence="21">
    <location>
        <begin position="3241"/>
        <end position="3250"/>
    </location>
</feature>
<keyword evidence="20" id="KW-0779">Telomere</keyword>
<dbReference type="CDD" id="cd06614">
    <property type="entry name" value="STKc_PAK"/>
    <property type="match status" value="1"/>
</dbReference>
<dbReference type="SMART" id="SM00146">
    <property type="entry name" value="PI3Kc"/>
    <property type="match status" value="1"/>
</dbReference>
<evidence type="ECO:0000256" key="9">
    <source>
        <dbReference type="ARBA" id="ARBA00022527"/>
    </source>
</evidence>
<dbReference type="PROSITE" id="PS50290">
    <property type="entry name" value="PI3_4_KINASE_3"/>
    <property type="match status" value="1"/>
</dbReference>
<feature type="binding site" evidence="19">
    <location>
        <position position="3357"/>
    </location>
    <ligand>
        <name>ATP</name>
        <dbReference type="ChEBI" id="CHEBI:30616"/>
    </ligand>
</feature>
<comment type="similarity">
    <text evidence="4 20">Belongs to the PI3/PI4-kinase family. ATM subfamily.</text>
</comment>
<sequence length="3604" mass="401691">MSTSTTVRLIIKQIKAEKITERQQGLQALREFFSQDNVVASFHVSDEKADPKTWLVVFQALFEAVTNEKAAYNKQVAKATSSTSVATAKRRLTDAANTVRWLTERTVQYLNAGVFQALFDHLVKAMINKKALLEPVALDYIKALRCLLEWTPHIDRIDVDRWLQIVELAFNVVLDDPIKKEFSADPTESVASPRTQAMDVDEFYLDDEDDGDASSASPSKKRRRRDGTASPGPQLKQLKRYQAPSKEQTELVPIISLLLRSSSAPLLLGKVPYLPSSILHRLQRFLEIYSPDASLYHDYLTAVLFTLSHVSLNRKDIVVRFAQNSWESLVNLWGTKNKGIKESLVAVLHVLFPFLVAQDGSKAASYDWSYALNALWRLLDGEAESRWGVDGLSLECLRLELAEPETGTGSAFVAQTFRAGSNFDAVQALSWAILELQSDCAEKLFEHSESTHSIPTTRVGKRLRIGIENPISALLDSLQRQQQSHTVFTTLIHFISFDDPLVQSWSFLCFAAIAHADTRPRAVSVTREWDTIWTHATRRTNVPSVSRAACHAAYALLLHSHSHLQPSSRLTLTPQRVLLEIESLAKDIDVQGPPSPHDSVCAFLSQMLRVASQDARLYRMQFEEKALSWVVDCWKVRDTANSPLHMVKDVMLLLETICGFSKRSDLFCRFLLPECLIVETLVDQRKTKVVRDYLLTATLPEFRKAYPSHSATTLDPPTADDKRTGDDLVDQVPREKKISAFLLRSLEALTSELAALKSSNTHPSAEKSRTYLDWVVTTLAFESVLGLNGTRSSRGVIQAACKLLPLVVPLLKDSRWTDLEKALVVLALEPLTATWEPEDDGVFSTALLPPEAGSGIKAETLQSLLSDQGRKKNIIAHRVELQRLICQSTDVQDEFETISVPLRDVLRILLGATDVHAQARDIEFETSPTKRGKDTRKQAAATAVVRCIAEVSVAFLTITPILRGLSGEQANEKQLTELVIGCAETPTETWILVFRIFLRHVQQKTLALNKPNFDKLLELLGEILLSYYHARSETAQMLAIEFLESTLHVWCAANDAANDQRAANVRQLCQWLSTALKAGQDTRTHIRSWKVRDALARFYDKFLVHNPSQSAWFNAKEDKEEKADGVPTKVLPEMNRDDDLRVRFRAGILNAHLFAAGRTIGRDATEVYGSIFDSYPRELKNYENMLTRLLSLGNMMIVSSAVRRGSYWHLLEGSLHTDLYSLHTEAVLVGVSQRLGLPAFAILFEAYAAQLAFTIKARGADFLRFPPRLLGYSDRKECAKANFLAFTPTNIVADAERQAAHVGHKLFEGHCKVLQKPVSEGIRACFADIVGYQILQTLLSLESDAMQTDELETFLLQRTMTEDDPTSFRDTLQENVDGVVAWIVRALGEQDFQANGPIVNALEAVDATGKMAQIFRALVSHRNMSDFETHPPNVPAFLPSIVLQALSWFDKFVGETDAKATAYHVTHELFAEIQRSPLVNEQLRLINALCLFIAFHHDSFRDPTLLHALIRGATSLMAQSDLARAAQSILEWVFGCYRTTQMKNPRFPDVLIRICCLANDYARKPPGSPLHTLGQSLRSWIDGQVLLLSTVKSKSLKTSIIRALSITSSNLSTVLSDPSIVSNKFRLVRQLRDHALAEDRDADRFSATDFWRLRECIPSSEQLQEEDIDAFASLLEIYEGRISSFDREQQSIRGRQRRDASGAPPQHWIVQMLLNMLEATNGSQVHVAYRTLRSIMSVTPPNSSIHVSHEYQNELRYLQAYRRIPKTRPDRSLEELMGSEAYLDTVGDFPRWVGMVATLLSDILSAAEPFYAQLILILQSDATFTEQTLPILVHSVLENERTGAGWDAPLDSLPYRTTLSNYFTVILKSECASIPVKWKKRQTKKKVDALSYDKWLAIDYTLLARNSILCGSYTTSLLFLELAAEYSDGASTDAATIMYEIYSHIDEPDGFYGIKTQNLHQFLIKRFHHERQWDKAFRFHSAALEAGSSDTGEADGLLQSFHSFGFNHLAIKTLQSSSFGSGATSGMNYRLGWRTETWDLPERQGEGNPGAPLYNALRAVYRTRNPLVIQSVVRGAISEEMERLRGLGSENVAEIRDAAQSLMCLNQVAQWFNSSMQTRLSSRQAVSSDWTKFVNLGTGFGFSDFENVMATRISLCLIDVEKQCLIKLSQAARDAQQIQIALNSVISAQKLERVPSLEVSVEFASVLRLHREEKLAIQLLKDLDITHLPGPEKAIILARLGTWMAEACLENSSDISARYFEPATAYINEFRGKMLAQFDTSHARVYAQYAGFAERQYKAIKNSPDAIRMKVYVDRKTQEVQQRKTQGTDQKSLKDAMALLKTDTESFQKHNKARETFLAHAVEMYSRALEASDSFDGDGAIRLCSLWFENFNDPAREFQDKLTARLSKTAGPSKNQENLESVVLRMCLDHPFHSLYQVFGLLPYNPQAAVPAEKEGRRHSGRHNTPGPTPPPPANAQAAARSGGRVGDLCPPTCLAWAKFPIKGTPLVDPKNRPKGQKQIPIPAEQPIRTLANVKVPVLTCPPPLDPSLKYDNCVWIEGFEPTFETAGGVNLPKICKCIGSDSARYKQLFKGEGNDDLRQDAVMEQVFSLVNTVLGNDRETNRRKLNVRGYMIVPLGSQAGVLEFVVDTTPLQSWLPDAHARFNPTDWTPVYAWNKMVKAYAEHGKTSKPEPEKQLEKYLEMKRHFHPVMRHFFTENHKNPMAWFEMRLNYIRSVATTSIVGHILGLGDRHSSNILLDTKTGEVVHIDLGIAFDQGKLLPVPEQVPFRMTSDVVDGMGSAGTSGVFQRCAEETLRVLREGSEVILTVLEVFKHDPLHSWTASDMKLKNVQKDVDGGRLRTGLGLDMTSGTVEEAADRALSGVARKLDKGMSVEYTVNELIAEATDPMRLATIWYGWGAIPSRESVEEFSALLRATNEAASNLGATSGFTPQRQPPAPPNKQRNSLQKRQRKLSLPNADPFAPMATSAPPPRPSRANTATLTDVFDQQGQPIRDRRMSTPIAHDAGPFYADPAEPVPPTPQDYVQPTIRSRSGTTSSKSKKSVLGFIFNTQKRPEISTPYDPVHLTHVGFNSSTGEFTGLPKEWQQLLQESGISRLEQEKNPQAVMEIVKFYQEGQADAWDKLGAMGTFEPQDVDGFSNPRSPPPPPKKPQSQSAFSSPTPTAYRPAPTPPSAVSPALDRSTSQRTPSKPPSKPVERSNTTRDPSRQPAQPKPPPPPPPALAPRRAQSRPQAAPPATFPSAPPSTRSPPQPSAAAASLAKAAGAAAGPGGAPAATARRREKKPIDKDKDSDIVRRLQQICTDADPTRLYRSLVKIGQGASGGVYTAYQVGTNLSVAIKQMDLEKQPKKDLIINEILVMRSSRHPNIVNYIDSFLHKNDLWVVMEYMEGGSLTDVVTANLMTEGQIAAVSRETCQGLQHLHRHGVIHRDIKSDNVLLSLIGDIKLTDFGFCAQISDPAHAKRTTMVGTPYWMAPEVVTRKEYGPKVDIWSLGIMAIEMIEGEPPYLNQNPLKALYLIATNGTPTIANPESLSAVFSDYLAKTLEVDAEKRPNATELLKHPFFALSEPLRTLAPLIKAAREIAKAPK</sequence>
<dbReference type="PROSITE" id="PS51190">
    <property type="entry name" value="FATC"/>
    <property type="match status" value="1"/>
</dbReference>
<reference evidence="27" key="1">
    <citation type="submission" date="2020-05" db="EMBL/GenBank/DDBJ databases">
        <title>Mycena genomes resolve the evolution of fungal bioluminescence.</title>
        <authorList>
            <person name="Tsai I.J."/>
        </authorList>
    </citation>
    <scope>NUCLEOTIDE SEQUENCE</scope>
    <source>
        <strain evidence="27">160909Yilan</strain>
    </source>
</reference>
<comment type="similarity">
    <text evidence="3">Belongs to the protein kinase superfamily. STE Ser/Thr protein kinase family. STE20 subfamily.</text>
</comment>
<gene>
    <name evidence="27" type="ORF">MSAN_00691400</name>
</gene>
<comment type="subcellular location">
    <subcellularLocation>
        <location evidence="20">Chromosome</location>
        <location evidence="20">Telomere</location>
    </subcellularLocation>
    <subcellularLocation>
        <location evidence="2">Cytoplasm</location>
    </subcellularLocation>
    <subcellularLocation>
        <location evidence="1 20">Nucleus</location>
    </subcellularLocation>
</comment>
<evidence type="ECO:0000256" key="8">
    <source>
        <dbReference type="ARBA" id="ARBA00022490"/>
    </source>
</evidence>
<proteinExistence type="inferred from homology"/>
<dbReference type="GO" id="GO:0035556">
    <property type="term" value="P:intracellular signal transduction"/>
    <property type="evidence" value="ECO:0007669"/>
    <property type="project" value="UniProtKB-ARBA"/>
</dbReference>
<dbReference type="InterPro" id="IPR036936">
    <property type="entry name" value="CRIB_dom_sf"/>
</dbReference>
<dbReference type="Pfam" id="PF02260">
    <property type="entry name" value="FATC"/>
    <property type="match status" value="1"/>
</dbReference>
<keyword evidence="14 19" id="KW-0067">ATP-binding</keyword>
<dbReference type="SMART" id="SM01343">
    <property type="entry name" value="FATC"/>
    <property type="match status" value="1"/>
</dbReference>
<dbReference type="PROSITE" id="PS50011">
    <property type="entry name" value="PROTEIN_KINASE_DOM"/>
    <property type="match status" value="1"/>
</dbReference>
<evidence type="ECO:0000256" key="17">
    <source>
        <dbReference type="ARBA" id="ARBA00047899"/>
    </source>
</evidence>
<evidence type="ECO:0000259" key="24">
    <source>
        <dbReference type="PROSITE" id="PS50290"/>
    </source>
</evidence>
<dbReference type="InterPro" id="IPR000095">
    <property type="entry name" value="CRIB_dom"/>
</dbReference>
<dbReference type="SMART" id="SM01342">
    <property type="entry name" value="TAN"/>
    <property type="match status" value="1"/>
</dbReference>
<name>A0A8H6Z443_9AGAR</name>
<comment type="catalytic activity">
    <reaction evidence="17 20">
        <text>L-threonyl-[protein] + ATP = O-phospho-L-threonyl-[protein] + ADP + H(+)</text>
        <dbReference type="Rhea" id="RHEA:46608"/>
        <dbReference type="Rhea" id="RHEA-COMP:11060"/>
        <dbReference type="Rhea" id="RHEA-COMP:11605"/>
        <dbReference type="ChEBI" id="CHEBI:15378"/>
        <dbReference type="ChEBI" id="CHEBI:30013"/>
        <dbReference type="ChEBI" id="CHEBI:30616"/>
        <dbReference type="ChEBI" id="CHEBI:61977"/>
        <dbReference type="ChEBI" id="CHEBI:456216"/>
        <dbReference type="EC" id="2.7.11.1"/>
    </reaction>
</comment>
<dbReference type="PROSITE" id="PS00107">
    <property type="entry name" value="PROTEIN_KINASE_ATP"/>
    <property type="match status" value="1"/>
</dbReference>
<keyword evidence="20" id="KW-0156">Chromatin regulator</keyword>
<keyword evidence="9 20" id="KW-0723">Serine/threonine-protein kinase</keyword>
<comment type="subunit">
    <text evidence="5">Associates with DNA double-strand breaks.</text>
</comment>
<evidence type="ECO:0000256" key="4">
    <source>
        <dbReference type="ARBA" id="ARBA00010769"/>
    </source>
</evidence>
<evidence type="ECO:0000259" key="25">
    <source>
        <dbReference type="PROSITE" id="PS51189"/>
    </source>
</evidence>
<dbReference type="Gene3D" id="3.30.1010.10">
    <property type="entry name" value="Phosphatidylinositol 3-kinase Catalytic Subunit, Chain A, domain 4"/>
    <property type="match status" value="1"/>
</dbReference>
<dbReference type="SUPFAM" id="SSF48371">
    <property type="entry name" value="ARM repeat"/>
    <property type="match status" value="1"/>
</dbReference>
<dbReference type="OrthoDB" id="381190at2759"/>
<feature type="domain" description="FATC" evidence="26">
    <location>
        <begin position="2888"/>
        <end position="2920"/>
    </location>
</feature>
<evidence type="ECO:0000256" key="15">
    <source>
        <dbReference type="ARBA" id="ARBA00023242"/>
    </source>
</evidence>
<feature type="domain" description="FAT" evidence="25">
    <location>
        <begin position="1902"/>
        <end position="2444"/>
    </location>
</feature>
<feature type="region of interest" description="Disordered" evidence="21">
    <location>
        <begin position="2942"/>
        <end position="2997"/>
    </location>
</feature>
<dbReference type="Pfam" id="PF11640">
    <property type="entry name" value="TAN"/>
    <property type="match status" value="1"/>
</dbReference>
<dbReference type="PANTHER" id="PTHR37079:SF4">
    <property type="entry name" value="SERINE_THREONINE-PROTEIN KINASE ATM"/>
    <property type="match status" value="1"/>
</dbReference>
<keyword evidence="20" id="KW-0158">Chromosome</keyword>
<dbReference type="GO" id="GO:0005737">
    <property type="term" value="C:cytoplasm"/>
    <property type="evidence" value="ECO:0007669"/>
    <property type="project" value="UniProtKB-SubCell"/>
</dbReference>
<dbReference type="GO" id="GO:0030447">
    <property type="term" value="P:filamentous growth"/>
    <property type="evidence" value="ECO:0007669"/>
    <property type="project" value="UniProtKB-ARBA"/>
</dbReference>
<evidence type="ECO:0000256" key="16">
    <source>
        <dbReference type="ARBA" id="ARBA00025079"/>
    </source>
</evidence>
<keyword evidence="15 20" id="KW-0539">Nucleus</keyword>
<comment type="caution">
    <text evidence="27">The sequence shown here is derived from an EMBL/GenBank/DDBJ whole genome shotgun (WGS) entry which is preliminary data.</text>
</comment>
<keyword evidence="28" id="KW-1185">Reference proteome</keyword>
<dbReference type="GO" id="GO:0005634">
    <property type="term" value="C:nucleus"/>
    <property type="evidence" value="ECO:0007669"/>
    <property type="project" value="UniProtKB-SubCell"/>
</dbReference>
<dbReference type="GO" id="GO:0006281">
    <property type="term" value="P:DNA repair"/>
    <property type="evidence" value="ECO:0007669"/>
    <property type="project" value="InterPro"/>
</dbReference>
<feature type="region of interest" description="Disordered" evidence="21">
    <location>
        <begin position="2450"/>
        <end position="2484"/>
    </location>
</feature>
<keyword evidence="8" id="KW-0963">Cytoplasm</keyword>
<evidence type="ECO:0000259" key="23">
    <source>
        <dbReference type="PROSITE" id="PS50108"/>
    </source>
</evidence>
<evidence type="ECO:0000256" key="1">
    <source>
        <dbReference type="ARBA" id="ARBA00004123"/>
    </source>
</evidence>
<dbReference type="GO" id="GO:0000781">
    <property type="term" value="C:chromosome, telomeric region"/>
    <property type="evidence" value="ECO:0007669"/>
    <property type="project" value="UniProtKB-SubCell"/>
</dbReference>
<dbReference type="EC" id="2.7.11.1" evidence="6 20"/>
<protein>
    <recommendedName>
        <fullName evidence="7 20">Serine/threonine-protein kinase Tel1</fullName>
        <ecNumber evidence="6 20">2.7.11.1</ecNumber>
    </recommendedName>
</protein>
<feature type="domain" description="Protein kinase" evidence="22">
    <location>
        <begin position="3328"/>
        <end position="3580"/>
    </location>
</feature>
<dbReference type="GO" id="GO:0005524">
    <property type="term" value="F:ATP binding"/>
    <property type="evidence" value="ECO:0007669"/>
    <property type="project" value="UniProtKB-UniRule"/>
</dbReference>
<evidence type="ECO:0000313" key="27">
    <source>
        <dbReference type="EMBL" id="KAF7370589.1"/>
    </source>
</evidence>
<evidence type="ECO:0000313" key="28">
    <source>
        <dbReference type="Proteomes" id="UP000623467"/>
    </source>
</evidence>
<dbReference type="InterPro" id="IPR016024">
    <property type="entry name" value="ARM-type_fold"/>
</dbReference>
<evidence type="ECO:0000259" key="22">
    <source>
        <dbReference type="PROSITE" id="PS50011"/>
    </source>
</evidence>
<feature type="domain" description="CRIB" evidence="23">
    <location>
        <begin position="3075"/>
        <end position="3088"/>
    </location>
</feature>
<dbReference type="InterPro" id="IPR033923">
    <property type="entry name" value="PAK_BD"/>
</dbReference>
<feature type="region of interest" description="Disordered" evidence="21">
    <location>
        <begin position="3146"/>
        <end position="3309"/>
    </location>
</feature>
<evidence type="ECO:0000256" key="7">
    <source>
        <dbReference type="ARBA" id="ARBA00014619"/>
    </source>
</evidence>
<evidence type="ECO:0000256" key="14">
    <source>
        <dbReference type="ARBA" id="ARBA00022840"/>
    </source>
</evidence>
<dbReference type="PROSITE" id="PS50108">
    <property type="entry name" value="CRIB"/>
    <property type="match status" value="1"/>
</dbReference>
<comment type="function">
    <text evidence="16 20">Serine/threonine protein kinase which activates checkpoint signaling upon genotoxic stresses such as ionizing radiation (IR), ultraviolet light (UV), or DNA replication stalling, thereby acting as a DNA damage sensor. Recognizes the substrate consensus sequence [ST]-Q. Phosphorylates histone H2A to form H2AS128ph (gamma-H2A) at sites of DNA damage, involved in the regulation of DNA damage response mechanism. Required for the control of telomere length and genome stability.</text>
</comment>
<dbReference type="FunFam" id="1.10.510.10:FF:000011">
    <property type="entry name" value="Non-specific serine/threonine protein kinase"/>
    <property type="match status" value="1"/>
</dbReference>
<evidence type="ECO:0000256" key="19">
    <source>
        <dbReference type="PROSITE-ProRule" id="PRU10141"/>
    </source>
</evidence>
<dbReference type="PANTHER" id="PTHR37079">
    <property type="entry name" value="SERINE/THREONINE-PROTEIN KINASE ATM"/>
    <property type="match status" value="1"/>
</dbReference>
<feature type="region of interest" description="Disordered" evidence="21">
    <location>
        <begin position="206"/>
        <end position="244"/>
    </location>
</feature>
<dbReference type="Gene3D" id="1.10.510.10">
    <property type="entry name" value="Transferase(Phosphotransferase) domain 1"/>
    <property type="match status" value="1"/>
</dbReference>
<evidence type="ECO:0000256" key="10">
    <source>
        <dbReference type="ARBA" id="ARBA00022679"/>
    </source>
</evidence>
<evidence type="ECO:0000256" key="21">
    <source>
        <dbReference type="SAM" id="MobiDB-lite"/>
    </source>
</evidence>
<evidence type="ECO:0000259" key="26">
    <source>
        <dbReference type="PROSITE" id="PS51190"/>
    </source>
</evidence>
<dbReference type="InterPro" id="IPR014009">
    <property type="entry name" value="PIK_FAT"/>
</dbReference>
<dbReference type="SMART" id="SM00220">
    <property type="entry name" value="S_TKc"/>
    <property type="match status" value="1"/>
</dbReference>
<keyword evidence="11 19" id="KW-0547">Nucleotide-binding</keyword>
<dbReference type="Gene3D" id="3.90.810.10">
    <property type="entry name" value="CRIB domain"/>
    <property type="match status" value="1"/>
</dbReference>
<dbReference type="PROSITE" id="PS00108">
    <property type="entry name" value="PROTEIN_KINASE_ST"/>
    <property type="match status" value="1"/>
</dbReference>
<evidence type="ECO:0000256" key="18">
    <source>
        <dbReference type="ARBA" id="ARBA00048679"/>
    </source>
</evidence>
<organism evidence="27 28">
    <name type="scientific">Mycena sanguinolenta</name>
    <dbReference type="NCBI Taxonomy" id="230812"/>
    <lineage>
        <taxon>Eukaryota</taxon>
        <taxon>Fungi</taxon>
        <taxon>Dikarya</taxon>
        <taxon>Basidiomycota</taxon>
        <taxon>Agaricomycotina</taxon>
        <taxon>Agaricomycetes</taxon>
        <taxon>Agaricomycetidae</taxon>
        <taxon>Agaricales</taxon>
        <taxon>Marasmiineae</taxon>
        <taxon>Mycenaceae</taxon>
        <taxon>Mycena</taxon>
    </lineage>
</organism>
<keyword evidence="13 20" id="KW-0418">Kinase</keyword>
<dbReference type="InterPro" id="IPR011009">
    <property type="entry name" value="Kinase-like_dom_sf"/>
</dbReference>
<dbReference type="InterPro" id="IPR044107">
    <property type="entry name" value="PIKKc_ATM"/>
</dbReference>
<dbReference type="GO" id="GO:0004674">
    <property type="term" value="F:protein serine/threonine kinase activity"/>
    <property type="evidence" value="ECO:0007669"/>
    <property type="project" value="UniProtKB-KW"/>
</dbReference>
<dbReference type="EMBL" id="JACAZH010000004">
    <property type="protein sequence ID" value="KAF7370589.1"/>
    <property type="molecule type" value="Genomic_DNA"/>
</dbReference>
<dbReference type="PROSITE" id="PS00916">
    <property type="entry name" value="PI3_4_KINASE_2"/>
    <property type="match status" value="1"/>
</dbReference>
<dbReference type="CDD" id="cd01093">
    <property type="entry name" value="CRIB_PAK_like"/>
    <property type="match status" value="1"/>
</dbReference>
<keyword evidence="12 20" id="KW-0227">DNA damage</keyword>
<dbReference type="InterPro" id="IPR017441">
    <property type="entry name" value="Protein_kinase_ATP_BS"/>
</dbReference>
<dbReference type="Gene3D" id="3.30.200.20">
    <property type="entry name" value="Phosphorylase Kinase, domain 1"/>
    <property type="match status" value="1"/>
</dbReference>
<evidence type="ECO:0000256" key="5">
    <source>
        <dbReference type="ARBA" id="ARBA00011370"/>
    </source>
</evidence>
<dbReference type="PROSITE" id="PS51189">
    <property type="entry name" value="FAT"/>
    <property type="match status" value="1"/>
</dbReference>
<feature type="compositionally biased region" description="Low complexity" evidence="21">
    <location>
        <begin position="3271"/>
        <end position="3294"/>
    </location>
</feature>
<dbReference type="InterPro" id="IPR036940">
    <property type="entry name" value="PI3/4_kinase_cat_sf"/>
</dbReference>
<feature type="domain" description="PI3K/PI4K catalytic" evidence="24">
    <location>
        <begin position="2560"/>
        <end position="2883"/>
    </location>
</feature>
<dbReference type="Pfam" id="PF00454">
    <property type="entry name" value="PI3_PI4_kinase"/>
    <property type="match status" value="1"/>
</dbReference>
<dbReference type="SUPFAM" id="SSF56112">
    <property type="entry name" value="Protein kinase-like (PK-like)"/>
    <property type="match status" value="2"/>
</dbReference>
<dbReference type="InterPro" id="IPR018936">
    <property type="entry name" value="PI3/4_kinase_CS"/>
</dbReference>
<evidence type="ECO:0000256" key="13">
    <source>
        <dbReference type="ARBA" id="ARBA00022777"/>
    </source>
</evidence>
<feature type="compositionally biased region" description="Pro residues" evidence="21">
    <location>
        <begin position="3229"/>
        <end position="3240"/>
    </location>
</feature>
<feature type="compositionally biased region" description="Pro residues" evidence="21">
    <location>
        <begin position="3251"/>
        <end position="3270"/>
    </location>
</feature>
<evidence type="ECO:0000256" key="2">
    <source>
        <dbReference type="ARBA" id="ARBA00004496"/>
    </source>
</evidence>
<dbReference type="SMART" id="SM00285">
    <property type="entry name" value="PBD"/>
    <property type="match status" value="1"/>
</dbReference>
<dbReference type="InterPro" id="IPR021668">
    <property type="entry name" value="TAN"/>
</dbReference>
<dbReference type="Pfam" id="PF00069">
    <property type="entry name" value="Pkinase"/>
    <property type="match status" value="1"/>
</dbReference>
<dbReference type="Proteomes" id="UP000623467">
    <property type="component" value="Unassembled WGS sequence"/>
</dbReference>